<evidence type="ECO:0000256" key="2">
    <source>
        <dbReference type="ARBA" id="ARBA00004141"/>
    </source>
</evidence>
<keyword evidence="10" id="KW-0408">Iron</keyword>
<evidence type="ECO:0000259" key="14">
    <source>
        <dbReference type="PROSITE" id="PS51384"/>
    </source>
</evidence>
<dbReference type="InterPro" id="IPR017938">
    <property type="entry name" value="Riboflavin_synthase-like_b-brl"/>
</dbReference>
<evidence type="ECO:0000256" key="8">
    <source>
        <dbReference type="ARBA" id="ARBA00022989"/>
    </source>
</evidence>
<proteinExistence type="predicted"/>
<dbReference type="SUPFAM" id="SSF63380">
    <property type="entry name" value="Riboflavin synthase domain-like"/>
    <property type="match status" value="1"/>
</dbReference>
<dbReference type="PROSITE" id="PS51384">
    <property type="entry name" value="FAD_FR"/>
    <property type="match status" value="1"/>
</dbReference>
<evidence type="ECO:0000256" key="5">
    <source>
        <dbReference type="ARBA" id="ARBA00022714"/>
    </source>
</evidence>
<dbReference type="Gene3D" id="2.40.30.10">
    <property type="entry name" value="Translation factors"/>
    <property type="match status" value="1"/>
</dbReference>
<evidence type="ECO:0000256" key="11">
    <source>
        <dbReference type="ARBA" id="ARBA00023014"/>
    </source>
</evidence>
<feature type="domain" description="FAD-binding FR-type" evidence="14">
    <location>
        <begin position="213"/>
        <end position="313"/>
    </location>
</feature>
<keyword evidence="5" id="KW-0001">2Fe-2S</keyword>
<evidence type="ECO:0000256" key="13">
    <source>
        <dbReference type="SAM" id="Phobius"/>
    </source>
</evidence>
<dbReference type="PANTHER" id="PTHR47354:SF8">
    <property type="entry name" value="1,2-PHENYLACETYL-COA EPOXIDASE, SUBUNIT E"/>
    <property type="match status" value="1"/>
</dbReference>
<evidence type="ECO:0000256" key="9">
    <source>
        <dbReference type="ARBA" id="ARBA00023002"/>
    </source>
</evidence>
<dbReference type="SFLD" id="SFLDG01168">
    <property type="entry name" value="Ferric_reductase_subgroup_(FRE"/>
    <property type="match status" value="1"/>
</dbReference>
<dbReference type="InterPro" id="IPR001433">
    <property type="entry name" value="OxRdtase_FAD/NAD-bd"/>
</dbReference>
<evidence type="ECO:0000256" key="7">
    <source>
        <dbReference type="ARBA" id="ARBA00022827"/>
    </source>
</evidence>
<dbReference type="AlphaFoldDB" id="A0A420V537"/>
<dbReference type="PANTHER" id="PTHR47354">
    <property type="entry name" value="NADH OXIDOREDUCTASE HCR"/>
    <property type="match status" value="1"/>
</dbReference>
<protein>
    <submittedName>
        <fullName evidence="15">Ferric reductase</fullName>
    </submittedName>
</protein>
<feature type="transmembrane region" description="Helical" evidence="13">
    <location>
        <begin position="7"/>
        <end position="28"/>
    </location>
</feature>
<keyword evidence="8 13" id="KW-1133">Transmembrane helix</keyword>
<dbReference type="GO" id="GO:0050660">
    <property type="term" value="F:flavin adenine dinucleotide binding"/>
    <property type="evidence" value="ECO:0007669"/>
    <property type="project" value="TreeGrafter"/>
</dbReference>
<feature type="transmembrane region" description="Helical" evidence="13">
    <location>
        <begin position="84"/>
        <end position="104"/>
    </location>
</feature>
<dbReference type="Pfam" id="PF01794">
    <property type="entry name" value="Ferric_reduct"/>
    <property type="match status" value="1"/>
</dbReference>
<keyword evidence="3" id="KW-0285">Flavoprotein</keyword>
<evidence type="ECO:0000256" key="12">
    <source>
        <dbReference type="ARBA" id="ARBA00023136"/>
    </source>
</evidence>
<dbReference type="Proteomes" id="UP000028058">
    <property type="component" value="Unassembled WGS sequence"/>
</dbReference>
<dbReference type="GO" id="GO:0016020">
    <property type="term" value="C:membrane"/>
    <property type="evidence" value="ECO:0007669"/>
    <property type="project" value="UniProtKB-SubCell"/>
</dbReference>
<keyword evidence="11" id="KW-0411">Iron-sulfur</keyword>
<evidence type="ECO:0000256" key="1">
    <source>
        <dbReference type="ARBA" id="ARBA00001974"/>
    </source>
</evidence>
<dbReference type="InterPro" id="IPR017927">
    <property type="entry name" value="FAD-bd_FR_type"/>
</dbReference>
<name>A0A420V537_9ACTN</name>
<dbReference type="InterPro" id="IPR013130">
    <property type="entry name" value="Fe3_Rdtase_TM_dom"/>
</dbReference>
<feature type="transmembrane region" description="Helical" evidence="13">
    <location>
        <begin position="124"/>
        <end position="142"/>
    </location>
</feature>
<comment type="subcellular location">
    <subcellularLocation>
        <location evidence="2">Membrane</location>
        <topology evidence="2">Multi-pass membrane protein</topology>
    </subcellularLocation>
</comment>
<dbReference type="GO" id="GO:0016491">
    <property type="term" value="F:oxidoreductase activity"/>
    <property type="evidence" value="ECO:0007669"/>
    <property type="project" value="UniProtKB-KW"/>
</dbReference>
<comment type="caution">
    <text evidence="15">The sequence shown here is derived from an EMBL/GenBank/DDBJ whole genome shotgun (WGS) entry which is preliminary data.</text>
</comment>
<dbReference type="OrthoDB" id="9801223at2"/>
<keyword evidence="12 13" id="KW-0472">Membrane</keyword>
<keyword evidence="7" id="KW-0274">FAD</keyword>
<gene>
    <name evidence="15" type="ORF">SFRA_010785</name>
</gene>
<evidence type="ECO:0000256" key="6">
    <source>
        <dbReference type="ARBA" id="ARBA00022723"/>
    </source>
</evidence>
<evidence type="ECO:0000313" key="15">
    <source>
        <dbReference type="EMBL" id="RKM96541.1"/>
    </source>
</evidence>
<keyword evidence="16" id="KW-1185">Reference proteome</keyword>
<feature type="transmembrane region" description="Helical" evidence="13">
    <location>
        <begin position="40"/>
        <end position="63"/>
    </location>
</feature>
<comment type="cofactor">
    <cofactor evidence="1">
        <name>FAD</name>
        <dbReference type="ChEBI" id="CHEBI:57692"/>
    </cofactor>
</comment>
<evidence type="ECO:0000256" key="3">
    <source>
        <dbReference type="ARBA" id="ARBA00022630"/>
    </source>
</evidence>
<feature type="transmembrane region" description="Helical" evidence="13">
    <location>
        <begin position="154"/>
        <end position="174"/>
    </location>
</feature>
<dbReference type="GO" id="GO:0051537">
    <property type="term" value="F:2 iron, 2 sulfur cluster binding"/>
    <property type="evidence" value="ECO:0007669"/>
    <property type="project" value="UniProtKB-KW"/>
</dbReference>
<reference evidence="15 16" key="1">
    <citation type="journal article" date="2014" name="Genome Announc.">
        <title>Draft Genome Sequence of Streptomyces fradiae ATCC 19609, a Strain Highly Sensitive to Antibiotics.</title>
        <authorList>
            <person name="Bekker O.B."/>
            <person name="Klimina K.M."/>
            <person name="Vatlin A.A."/>
            <person name="Zakharevich N.V."/>
            <person name="Kasianov A.S."/>
            <person name="Danilenko V.N."/>
        </authorList>
    </citation>
    <scope>NUCLEOTIDE SEQUENCE [LARGE SCALE GENOMIC DNA]</scope>
    <source>
        <strain evidence="15 16">ATCC 19609</strain>
    </source>
</reference>
<dbReference type="InterPro" id="IPR050415">
    <property type="entry name" value="MRET"/>
</dbReference>
<dbReference type="SFLD" id="SFLDS00052">
    <property type="entry name" value="Ferric_Reductase_Domain"/>
    <property type="match status" value="1"/>
</dbReference>
<dbReference type="Gene3D" id="3.40.50.80">
    <property type="entry name" value="Nucleotide-binding domain of ferredoxin-NADP reductase (FNR) module"/>
    <property type="match status" value="1"/>
</dbReference>
<dbReference type="SUPFAM" id="SSF52343">
    <property type="entry name" value="Ferredoxin reductase-like, C-terminal NADP-linked domain"/>
    <property type="match status" value="1"/>
</dbReference>
<evidence type="ECO:0000256" key="4">
    <source>
        <dbReference type="ARBA" id="ARBA00022692"/>
    </source>
</evidence>
<dbReference type="EMBL" id="JNAD02000004">
    <property type="protein sequence ID" value="RKM96541.1"/>
    <property type="molecule type" value="Genomic_DNA"/>
</dbReference>
<dbReference type="Pfam" id="PF00175">
    <property type="entry name" value="NAD_binding_1"/>
    <property type="match status" value="1"/>
</dbReference>
<accession>A0A420V537</accession>
<keyword evidence="6" id="KW-0479">Metal-binding</keyword>
<sequence length="448" mass="48993">MRPRSSGALPVLGVLWAGALAVLGLWWYNTPVVSATTDWVTGAGRITGLLAGYSTAVVVLLMARVPVLERRIGSDRVARWHAMAGRYTISLIVAHTGLIVWGYAEQAGTGLVDQFLTVVLDFPDMIEAAIGTVLLVVIGLISAGAARRKLPYELWYYLHLLTYAAVFLAFWHQLSTGTEFLAVPAAQTAWYALYGTVTALMVWYRIITPVRLNLRHRLRVESVVEEGAGVTSVIMSGRDLDGMNAEAGQFFRWRFLAPGLRWTSNPYSLSATPRDDRLRITVKAAGGHSAALAALPAGTRVWAEGPYGALTAARRQRPRGEEGRRGTKVLLIAGGAGITPMRALFETIPAAPGDLTLLYRARRKEDLVLWDELRVIAARRQAKLFSAVNEPDGTRPQITAEGMARVLPDIAKHDVYLCGPPGLAEEFQAILREAGVPARRIHHESFEL</sequence>
<feature type="transmembrane region" description="Helical" evidence="13">
    <location>
        <begin position="189"/>
        <end position="207"/>
    </location>
</feature>
<evidence type="ECO:0000256" key="10">
    <source>
        <dbReference type="ARBA" id="ARBA00023004"/>
    </source>
</evidence>
<dbReference type="GO" id="GO:0046872">
    <property type="term" value="F:metal ion binding"/>
    <property type="evidence" value="ECO:0007669"/>
    <property type="project" value="UniProtKB-KW"/>
</dbReference>
<dbReference type="CDD" id="cd06198">
    <property type="entry name" value="FNR_like_3"/>
    <property type="match status" value="1"/>
</dbReference>
<keyword evidence="4 13" id="KW-0812">Transmembrane</keyword>
<evidence type="ECO:0000313" key="16">
    <source>
        <dbReference type="Proteomes" id="UP000028058"/>
    </source>
</evidence>
<keyword evidence="9" id="KW-0560">Oxidoreductase</keyword>
<dbReference type="InterPro" id="IPR039261">
    <property type="entry name" value="FNR_nucleotide-bd"/>
</dbReference>
<organism evidence="15 16">
    <name type="scientific">Streptomyces xinghaiensis</name>
    <dbReference type="NCBI Taxonomy" id="1038928"/>
    <lineage>
        <taxon>Bacteria</taxon>
        <taxon>Bacillati</taxon>
        <taxon>Actinomycetota</taxon>
        <taxon>Actinomycetes</taxon>
        <taxon>Kitasatosporales</taxon>
        <taxon>Streptomycetaceae</taxon>
        <taxon>Streptomyces</taxon>
    </lineage>
</organism>